<dbReference type="InterPro" id="IPR053716">
    <property type="entry name" value="Flag_assembly_chemotaxis_eff"/>
</dbReference>
<comment type="similarity">
    <text evidence="2">Belongs to the FliJ family.</text>
</comment>
<dbReference type="InterPro" id="IPR012823">
    <property type="entry name" value="Flagell_FliJ"/>
</dbReference>
<evidence type="ECO:0000256" key="3">
    <source>
        <dbReference type="ARBA" id="ARBA00020392"/>
    </source>
</evidence>
<proteinExistence type="inferred from homology"/>
<dbReference type="NCBIfam" id="TIGR02473">
    <property type="entry name" value="flagell_FliJ"/>
    <property type="match status" value="1"/>
</dbReference>
<evidence type="ECO:0000256" key="5">
    <source>
        <dbReference type="ARBA" id="ARBA00022475"/>
    </source>
</evidence>
<comment type="caution">
    <text evidence="13">The sequence shown here is derived from an EMBL/GenBank/DDBJ whole genome shotgun (WGS) entry which is preliminary data.</text>
</comment>
<dbReference type="EMBL" id="MTBD01000026">
    <property type="protein sequence ID" value="PRP70461.1"/>
    <property type="molecule type" value="Genomic_DNA"/>
</dbReference>
<dbReference type="GO" id="GO:0044781">
    <property type="term" value="P:bacterial-type flagellum organization"/>
    <property type="evidence" value="ECO:0007669"/>
    <property type="project" value="UniProtKB-KW"/>
</dbReference>
<keyword evidence="10" id="KW-1006">Bacterial flagellum protein export</keyword>
<keyword evidence="11" id="KW-0175">Coiled coil</keyword>
<name>A0A1S1XEB0_9NEIS</name>
<accession>A0A1S1XEB0</accession>
<keyword evidence="4" id="KW-0813">Transport</keyword>
<evidence type="ECO:0000256" key="11">
    <source>
        <dbReference type="SAM" id="Coils"/>
    </source>
</evidence>
<keyword evidence="13" id="KW-0969">Cilium</keyword>
<keyword evidence="9" id="KW-0472">Membrane</keyword>
<keyword evidence="13" id="KW-0282">Flagellum</keyword>
<dbReference type="Proteomes" id="UP000239469">
    <property type="component" value="Unassembled WGS sequence"/>
</dbReference>
<dbReference type="GO" id="GO:0015031">
    <property type="term" value="P:protein transport"/>
    <property type="evidence" value="ECO:0007669"/>
    <property type="project" value="UniProtKB-KW"/>
</dbReference>
<sequence>MNPPIRQLDLLLTLRCRDGDKLETELAAKRRLQERYRRNIERLEQLNAASGATAAAGHPALAMNCAGYKSHLAGLKQTQQQDLRLAEADAEVSRGRLEAARRREEQARRLREALALDWRLQMQRAEQKRTDETAGQAWLRGRGAW</sequence>
<evidence type="ECO:0000256" key="7">
    <source>
        <dbReference type="ARBA" id="ARBA00022795"/>
    </source>
</evidence>
<dbReference type="OrthoDB" id="8596394at2"/>
<protein>
    <recommendedName>
        <fullName evidence="3">Flagellar FliJ protein</fullName>
    </recommendedName>
</protein>
<evidence type="ECO:0000256" key="10">
    <source>
        <dbReference type="ARBA" id="ARBA00023225"/>
    </source>
</evidence>
<dbReference type="RefSeq" id="WP_071108376.1">
    <property type="nucleotide sequence ID" value="NZ_CAWMOE010000002.1"/>
</dbReference>
<evidence type="ECO:0000256" key="12">
    <source>
        <dbReference type="SAM" id="MobiDB-lite"/>
    </source>
</evidence>
<dbReference type="Pfam" id="PF02050">
    <property type="entry name" value="FliJ"/>
    <property type="match status" value="1"/>
</dbReference>
<dbReference type="GO" id="GO:0006935">
    <property type="term" value="P:chemotaxis"/>
    <property type="evidence" value="ECO:0007669"/>
    <property type="project" value="UniProtKB-KW"/>
</dbReference>
<dbReference type="GO" id="GO:0005886">
    <property type="term" value="C:plasma membrane"/>
    <property type="evidence" value="ECO:0007669"/>
    <property type="project" value="UniProtKB-SubCell"/>
</dbReference>
<dbReference type="AlphaFoldDB" id="A0A1S1XEB0"/>
<evidence type="ECO:0000256" key="8">
    <source>
        <dbReference type="ARBA" id="ARBA00022927"/>
    </source>
</evidence>
<keyword evidence="13" id="KW-0966">Cell projection</keyword>
<keyword evidence="8" id="KW-0653">Protein transport</keyword>
<keyword evidence="6" id="KW-0145">Chemotaxis</keyword>
<dbReference type="GO" id="GO:0009288">
    <property type="term" value="C:bacterial-type flagellum"/>
    <property type="evidence" value="ECO:0007669"/>
    <property type="project" value="InterPro"/>
</dbReference>
<evidence type="ECO:0000313" key="13">
    <source>
        <dbReference type="EMBL" id="PRP70461.1"/>
    </source>
</evidence>
<evidence type="ECO:0000256" key="1">
    <source>
        <dbReference type="ARBA" id="ARBA00004413"/>
    </source>
</evidence>
<evidence type="ECO:0000313" key="14">
    <source>
        <dbReference type="Proteomes" id="UP000239469"/>
    </source>
</evidence>
<evidence type="ECO:0000256" key="9">
    <source>
        <dbReference type="ARBA" id="ARBA00023136"/>
    </source>
</evidence>
<keyword evidence="5" id="KW-1003">Cell membrane</keyword>
<evidence type="ECO:0000256" key="6">
    <source>
        <dbReference type="ARBA" id="ARBA00022500"/>
    </source>
</evidence>
<reference evidence="13 14" key="1">
    <citation type="submission" date="2017-01" db="EMBL/GenBank/DDBJ databases">
        <title>New insights into the genetic diversity of Chromobacterium isolated from tropical freshwater lake.</title>
        <authorList>
            <person name="Santos A.B."/>
            <person name="Nascimento A.M."/>
            <person name="Da Silva P.C."/>
        </authorList>
    </citation>
    <scope>NUCLEOTIDE SEQUENCE [LARGE SCALE GENOMIC DNA]</scope>
    <source>
        <strain evidence="13 14">56AF</strain>
    </source>
</reference>
<evidence type="ECO:0000256" key="4">
    <source>
        <dbReference type="ARBA" id="ARBA00022448"/>
    </source>
</evidence>
<comment type="subcellular location">
    <subcellularLocation>
        <location evidence="1">Cell membrane</location>
        <topology evidence="1">Peripheral membrane protein</topology>
        <orientation evidence="1">Cytoplasmic side</orientation>
    </subcellularLocation>
</comment>
<feature type="region of interest" description="Disordered" evidence="12">
    <location>
        <begin position="125"/>
        <end position="145"/>
    </location>
</feature>
<evidence type="ECO:0000256" key="2">
    <source>
        <dbReference type="ARBA" id="ARBA00010004"/>
    </source>
</evidence>
<dbReference type="GO" id="GO:0071973">
    <property type="term" value="P:bacterial-type flagellum-dependent cell motility"/>
    <property type="evidence" value="ECO:0007669"/>
    <property type="project" value="InterPro"/>
</dbReference>
<dbReference type="Gene3D" id="1.10.287.1700">
    <property type="match status" value="1"/>
</dbReference>
<organism evidence="13 14">
    <name type="scientific">Chromobacterium amazonense</name>
    <dbReference type="NCBI Taxonomy" id="1382803"/>
    <lineage>
        <taxon>Bacteria</taxon>
        <taxon>Pseudomonadati</taxon>
        <taxon>Pseudomonadota</taxon>
        <taxon>Betaproteobacteria</taxon>
        <taxon>Neisseriales</taxon>
        <taxon>Chromobacteriaceae</taxon>
        <taxon>Chromobacterium</taxon>
    </lineage>
</organism>
<feature type="coiled-coil region" evidence="11">
    <location>
        <begin position="83"/>
        <end position="117"/>
    </location>
</feature>
<gene>
    <name evidence="13" type="ORF">BUE93_12505</name>
</gene>
<keyword evidence="7" id="KW-1005">Bacterial flagellum biogenesis</keyword>